<dbReference type="PANTHER" id="PTHR33215:SF13">
    <property type="entry name" value="PROTEIN DISTAL ANTENNA"/>
    <property type="match status" value="1"/>
</dbReference>
<dbReference type="PATRIC" id="fig|679200.3.peg.2142"/>
<reference evidence="2 3" key="1">
    <citation type="submission" date="2011-08" db="EMBL/GenBank/DDBJ databases">
        <title>The Genome Sequence of Johnsonella ignava ATCC 51276.</title>
        <authorList>
            <consortium name="The Broad Institute Genome Sequencing Platform"/>
            <person name="Earl A."/>
            <person name="Ward D."/>
            <person name="Feldgarden M."/>
            <person name="Gevers D."/>
            <person name="Izard J."/>
            <person name="Blanton J.M."/>
            <person name="Baranova O.V."/>
            <person name="Dewhirst F.E."/>
            <person name="Young S.K."/>
            <person name="Zeng Q."/>
            <person name="Gargeya S."/>
            <person name="Fitzgerald M."/>
            <person name="Haas B."/>
            <person name="Abouelleil A."/>
            <person name="Alvarado L."/>
            <person name="Arachchi H.M."/>
            <person name="Berlin A."/>
            <person name="Brown A."/>
            <person name="Chapman S.B."/>
            <person name="Chen Z."/>
            <person name="Dunbar C."/>
            <person name="Freedman E."/>
            <person name="Gearin G."/>
            <person name="Gellesch M."/>
            <person name="Goldberg J."/>
            <person name="Griggs A."/>
            <person name="Gujja S."/>
            <person name="Heiman D."/>
            <person name="Howarth C."/>
            <person name="Larson L."/>
            <person name="Lui A."/>
            <person name="MacDonald P.J.P."/>
            <person name="Montmayeur A."/>
            <person name="Murphy C."/>
            <person name="Neiman D."/>
            <person name="Pearson M."/>
            <person name="Priest M."/>
            <person name="Roberts A."/>
            <person name="Saif S."/>
            <person name="Shea T."/>
            <person name="Shenoy N."/>
            <person name="Sisk P."/>
            <person name="Stolte C."/>
            <person name="Sykes S."/>
            <person name="Wortman J."/>
            <person name="Nusbaum C."/>
            <person name="Birren B."/>
        </authorList>
    </citation>
    <scope>NUCLEOTIDE SEQUENCE [LARGE SCALE GENOMIC DNA]</scope>
    <source>
        <strain evidence="2 3">ATCC 51276</strain>
    </source>
</reference>
<evidence type="ECO:0008006" key="4">
    <source>
        <dbReference type="Google" id="ProtNLM"/>
    </source>
</evidence>
<dbReference type="EMBL" id="ACZL01000038">
    <property type="protein sequence ID" value="EHI54800.1"/>
    <property type="molecule type" value="Genomic_DNA"/>
</dbReference>
<dbReference type="eggNOG" id="COG2963">
    <property type="taxonomic scope" value="Bacteria"/>
</dbReference>
<protein>
    <recommendedName>
        <fullName evidence="4">Transposase</fullName>
    </recommendedName>
</protein>
<gene>
    <name evidence="2" type="ORF">HMPREF9333_02032</name>
</gene>
<organism evidence="2 3">
    <name type="scientific">Johnsonella ignava ATCC 51276</name>
    <dbReference type="NCBI Taxonomy" id="679200"/>
    <lineage>
        <taxon>Bacteria</taxon>
        <taxon>Bacillati</taxon>
        <taxon>Bacillota</taxon>
        <taxon>Clostridia</taxon>
        <taxon>Lachnospirales</taxon>
        <taxon>Lachnospiraceae</taxon>
        <taxon>Johnsonella</taxon>
    </lineage>
</organism>
<dbReference type="InterPro" id="IPR009057">
    <property type="entry name" value="Homeodomain-like_sf"/>
</dbReference>
<evidence type="ECO:0000313" key="2">
    <source>
        <dbReference type="EMBL" id="EHI54800.1"/>
    </source>
</evidence>
<proteinExistence type="predicted"/>
<dbReference type="GO" id="GO:0003677">
    <property type="term" value="F:DNA binding"/>
    <property type="evidence" value="ECO:0007669"/>
    <property type="project" value="InterPro"/>
</dbReference>
<dbReference type="SUPFAM" id="SSF46689">
    <property type="entry name" value="Homeodomain-like"/>
    <property type="match status" value="1"/>
</dbReference>
<evidence type="ECO:0000313" key="3">
    <source>
        <dbReference type="Proteomes" id="UP000003011"/>
    </source>
</evidence>
<dbReference type="AlphaFoldDB" id="G5GKE1"/>
<accession>G5GKE1</accession>
<dbReference type="Gene3D" id="1.10.10.60">
    <property type="entry name" value="Homeodomain-like"/>
    <property type="match status" value="1"/>
</dbReference>
<keyword evidence="3" id="KW-1185">Reference proteome</keyword>
<dbReference type="PANTHER" id="PTHR33215">
    <property type="entry name" value="PROTEIN DISTAL ANTENNA"/>
    <property type="match status" value="1"/>
</dbReference>
<name>G5GKE1_9FIRM</name>
<dbReference type="GO" id="GO:0006313">
    <property type="term" value="P:DNA transposition"/>
    <property type="evidence" value="ECO:0007669"/>
    <property type="project" value="InterPro"/>
</dbReference>
<feature type="coiled-coil region" evidence="1">
    <location>
        <begin position="73"/>
        <end position="103"/>
    </location>
</feature>
<dbReference type="HOGENOM" id="CLU_027402_33_1_9"/>
<sequence length="112" mass="13228">MTNKYNYKIGEIIMSQQHYEPEFKKKLVRLHLEEGRTLQSLSAEYGVAKSSITIWCRKFSKECREQALTNPTAQNELELMKENRRLRAELEEARKENLFLKKAAAFFAKEID</sequence>
<dbReference type="Proteomes" id="UP000003011">
    <property type="component" value="Unassembled WGS sequence"/>
</dbReference>
<comment type="caution">
    <text evidence="2">The sequence shown here is derived from an EMBL/GenBank/DDBJ whole genome shotgun (WGS) entry which is preliminary data.</text>
</comment>
<dbReference type="InterPro" id="IPR002514">
    <property type="entry name" value="Transposase_8"/>
</dbReference>
<dbReference type="GO" id="GO:0004803">
    <property type="term" value="F:transposase activity"/>
    <property type="evidence" value="ECO:0007669"/>
    <property type="project" value="InterPro"/>
</dbReference>
<keyword evidence="1" id="KW-0175">Coiled coil</keyword>
<evidence type="ECO:0000256" key="1">
    <source>
        <dbReference type="SAM" id="Coils"/>
    </source>
</evidence>
<dbReference type="InterPro" id="IPR051839">
    <property type="entry name" value="RD_transcriptional_regulator"/>
</dbReference>
<dbReference type="Pfam" id="PF01527">
    <property type="entry name" value="HTH_Tnp_1"/>
    <property type="match status" value="1"/>
</dbReference>